<dbReference type="EMBL" id="BJLH01000003">
    <property type="protein sequence ID" value="GEA59641.1"/>
    <property type="molecule type" value="Genomic_DNA"/>
</dbReference>
<gene>
    <name evidence="1" type="ORF">VCO01S_08340</name>
</gene>
<evidence type="ECO:0000313" key="1">
    <source>
        <dbReference type="EMBL" id="GEA59641.1"/>
    </source>
</evidence>
<dbReference type="Proteomes" id="UP000318242">
    <property type="component" value="Unassembled WGS sequence"/>
</dbReference>
<evidence type="ECO:0000313" key="2">
    <source>
        <dbReference type="Proteomes" id="UP000318242"/>
    </source>
</evidence>
<sequence>MFFLLAGCTSLKYSTLSEPKTLGTCADPNYEWKPNLTPKQLASSTAMRTAVNDYITLNEHMLSHREEMFVEIENMKTDYSADNPVPSWALNKLNQELVVSVELAYQYEEVLQNNYCWYGNLQTENLDYSSFIGFMLELSSALALYDTYMQIASVIEENERISRFLNQSDKGYEKPENALSKYTQNIQDLANVKRLSEQVAFYQNNIGNYPKLETSPKLWYLKLSIEQSPTFQKIPDIEFRQVMSKRFSNNVSIVTYDLEELNRSAVNGISGFFGNVTGLFESRTGYLYNSPMVLQDVTSNLKAGDILLEKTPFRLTDKVIPGYWGHAAVWVGNEQELRELGIWQHPVVVKHHQQIQQGHLVAEALRSGVQLSTIEHFMNVDDLALIRVSNQTKAQKQQVIIDTLRQIGKEYDFNFDVETTDKIVCSQLVYIAYSDINWSTDRIAGRYTISPDAIAKQALNNESVELELLYLNSNKVENDLLPQMSQVLLAEE</sequence>
<name>A0A4Y3IJK0_9VIBR</name>
<proteinExistence type="predicted"/>
<dbReference type="InterPro" id="IPR024453">
    <property type="entry name" value="Peptidase_C92"/>
</dbReference>
<organism evidence="1 2">
    <name type="scientific">Vibrio comitans NBRC 102076</name>
    <dbReference type="NCBI Taxonomy" id="1219078"/>
    <lineage>
        <taxon>Bacteria</taxon>
        <taxon>Pseudomonadati</taxon>
        <taxon>Pseudomonadota</taxon>
        <taxon>Gammaproteobacteria</taxon>
        <taxon>Vibrionales</taxon>
        <taxon>Vibrionaceae</taxon>
        <taxon>Vibrio</taxon>
    </lineage>
</organism>
<accession>A0A4Y3IJK0</accession>
<dbReference type="SUPFAM" id="SSF54001">
    <property type="entry name" value="Cysteine proteinases"/>
    <property type="match status" value="1"/>
</dbReference>
<reference evidence="1 2" key="1">
    <citation type="submission" date="2019-06" db="EMBL/GenBank/DDBJ databases">
        <title>Whole genome shotgun sequence of Vibrio comitans NBRC 102076.</title>
        <authorList>
            <person name="Hosoyama A."/>
            <person name="Uohara A."/>
            <person name="Ohji S."/>
            <person name="Ichikawa N."/>
        </authorList>
    </citation>
    <scope>NUCLEOTIDE SEQUENCE [LARGE SCALE GENOMIC DNA]</scope>
    <source>
        <strain evidence="1 2">NBRC 102076</strain>
    </source>
</reference>
<keyword evidence="2" id="KW-1185">Reference proteome</keyword>
<dbReference type="Gene3D" id="3.90.1720.10">
    <property type="entry name" value="endopeptidase domain like (from Nostoc punctiforme)"/>
    <property type="match status" value="1"/>
</dbReference>
<dbReference type="AlphaFoldDB" id="A0A4Y3IJK0"/>
<dbReference type="Pfam" id="PF05708">
    <property type="entry name" value="Peptidase_C92"/>
    <property type="match status" value="1"/>
</dbReference>
<dbReference type="InterPro" id="IPR038765">
    <property type="entry name" value="Papain-like_cys_pep_sf"/>
</dbReference>
<protein>
    <recommendedName>
        <fullName evidence="3">Poxvirus G6</fullName>
    </recommendedName>
</protein>
<dbReference type="OrthoDB" id="195541at2"/>
<comment type="caution">
    <text evidence="1">The sequence shown here is derived from an EMBL/GenBank/DDBJ whole genome shotgun (WGS) entry which is preliminary data.</text>
</comment>
<evidence type="ECO:0008006" key="3">
    <source>
        <dbReference type="Google" id="ProtNLM"/>
    </source>
</evidence>